<feature type="region of interest" description="Disordered" evidence="1">
    <location>
        <begin position="266"/>
        <end position="344"/>
    </location>
</feature>
<dbReference type="EMBL" id="KN817521">
    <property type="protein sequence ID" value="KJA28541.1"/>
    <property type="molecule type" value="Genomic_DNA"/>
</dbReference>
<feature type="region of interest" description="Disordered" evidence="1">
    <location>
        <begin position="1"/>
        <end position="55"/>
    </location>
</feature>
<feature type="compositionally biased region" description="Basic and acidic residues" evidence="1">
    <location>
        <begin position="325"/>
        <end position="344"/>
    </location>
</feature>
<sequence length="507" mass="54416">MPPAGAAHPSPYSSPRARQRKIDVDDGHTVEADDQKSTRSHASGAPRAAAPEAGKDALRRVAGHRVRHARCAPDFLAALGARGAVPESVRRATSKQFRIVGGGEARAFFAGYIACVAPEPIVFAVTAWEAGSKCVDYYMTWRAHPRAHMTPELEKQIDRFDTDFRRLARVLDREFKRVSSTRSKPSTSRAQHLPPGITVSSPDDAAGKPVQTPDAALRDPPPSATDSVMSLPLLNMVRGVPFSHRVPLRVTNPDRLSMLSEISIVPGAQPEEPKQEEAKNTLAVPAPAKSSKHDDAVKRSSASVRTADTKSSRSSRSSRSSSRSGRRESGERAARRRRTDSSKDEEPIEFVIYLLGDKLDMDPNSWHGLERQTSIRSVPAERHSPWIGPLASQETLHGGYTPTGSTYGRTPAGTPDGSSDSEGSDGGGRWKSAPVIPMKPLMEAMGLIPSTNYYASPVIPGAAGYRQAGGSPAAGAGAYLYEGSPYVAAWMPPLPAGSPYGSPYTPF</sequence>
<feature type="compositionally biased region" description="Low complexity" evidence="1">
    <location>
        <begin position="312"/>
        <end position="323"/>
    </location>
</feature>
<feature type="compositionally biased region" description="Basic and acidic residues" evidence="1">
    <location>
        <begin position="20"/>
        <end position="37"/>
    </location>
</feature>
<evidence type="ECO:0000313" key="2">
    <source>
        <dbReference type="EMBL" id="KJA28541.1"/>
    </source>
</evidence>
<dbReference type="AlphaFoldDB" id="A0A0D2PJD6"/>
<feature type="compositionally biased region" description="Low complexity" evidence="1">
    <location>
        <begin position="40"/>
        <end position="52"/>
    </location>
</feature>
<dbReference type="OMA" id="PDTINDR"/>
<accession>A0A0D2PJD6</accession>
<proteinExistence type="predicted"/>
<name>A0A0D2PJD6_HYPSF</name>
<keyword evidence="3" id="KW-1185">Reference proteome</keyword>
<dbReference type="Proteomes" id="UP000054270">
    <property type="component" value="Unassembled WGS sequence"/>
</dbReference>
<protein>
    <submittedName>
        <fullName evidence="2">Uncharacterized protein</fullName>
    </submittedName>
</protein>
<feature type="compositionally biased region" description="Polar residues" evidence="1">
    <location>
        <begin position="178"/>
        <end position="190"/>
    </location>
</feature>
<feature type="region of interest" description="Disordered" evidence="1">
    <location>
        <begin position="379"/>
        <end position="432"/>
    </location>
</feature>
<organism evidence="2 3">
    <name type="scientific">Hypholoma sublateritium (strain FD-334 SS-4)</name>
    <dbReference type="NCBI Taxonomy" id="945553"/>
    <lineage>
        <taxon>Eukaryota</taxon>
        <taxon>Fungi</taxon>
        <taxon>Dikarya</taxon>
        <taxon>Basidiomycota</taxon>
        <taxon>Agaricomycotina</taxon>
        <taxon>Agaricomycetes</taxon>
        <taxon>Agaricomycetidae</taxon>
        <taxon>Agaricales</taxon>
        <taxon>Agaricineae</taxon>
        <taxon>Strophariaceae</taxon>
        <taxon>Hypholoma</taxon>
    </lineage>
</organism>
<dbReference type="OrthoDB" id="3048996at2759"/>
<evidence type="ECO:0000313" key="3">
    <source>
        <dbReference type="Proteomes" id="UP000054270"/>
    </source>
</evidence>
<reference evidence="3" key="1">
    <citation type="submission" date="2014-04" db="EMBL/GenBank/DDBJ databases">
        <title>Evolutionary Origins and Diversification of the Mycorrhizal Mutualists.</title>
        <authorList>
            <consortium name="DOE Joint Genome Institute"/>
            <consortium name="Mycorrhizal Genomics Consortium"/>
            <person name="Kohler A."/>
            <person name="Kuo A."/>
            <person name="Nagy L.G."/>
            <person name="Floudas D."/>
            <person name="Copeland A."/>
            <person name="Barry K.W."/>
            <person name="Cichocki N."/>
            <person name="Veneault-Fourrey C."/>
            <person name="LaButti K."/>
            <person name="Lindquist E.A."/>
            <person name="Lipzen A."/>
            <person name="Lundell T."/>
            <person name="Morin E."/>
            <person name="Murat C."/>
            <person name="Riley R."/>
            <person name="Ohm R."/>
            <person name="Sun H."/>
            <person name="Tunlid A."/>
            <person name="Henrissat B."/>
            <person name="Grigoriev I.V."/>
            <person name="Hibbett D.S."/>
            <person name="Martin F."/>
        </authorList>
    </citation>
    <scope>NUCLEOTIDE SEQUENCE [LARGE SCALE GENOMIC DNA]</scope>
    <source>
        <strain evidence="3">FD-334 SS-4</strain>
    </source>
</reference>
<gene>
    <name evidence="2" type="ORF">HYPSUDRAFT_197389</name>
</gene>
<evidence type="ECO:0000256" key="1">
    <source>
        <dbReference type="SAM" id="MobiDB-lite"/>
    </source>
</evidence>
<feature type="region of interest" description="Disordered" evidence="1">
    <location>
        <begin position="178"/>
        <end position="229"/>
    </location>
</feature>